<dbReference type="SMART" id="SM00471">
    <property type="entry name" value="HDc"/>
    <property type="match status" value="1"/>
</dbReference>
<keyword evidence="5" id="KW-0378">Hydrolase</keyword>
<feature type="coiled-coil region" evidence="1">
    <location>
        <begin position="116"/>
        <end position="146"/>
    </location>
</feature>
<dbReference type="PANTHER" id="PTHR43155">
    <property type="entry name" value="CYCLIC DI-GMP PHOSPHODIESTERASE PA4108-RELATED"/>
    <property type="match status" value="1"/>
</dbReference>
<keyword evidence="1" id="KW-0175">Coiled coil</keyword>
<dbReference type="InterPro" id="IPR006674">
    <property type="entry name" value="HD_domain"/>
</dbReference>
<comment type="caution">
    <text evidence="5">The sequence shown here is derived from an EMBL/GenBank/DDBJ whole genome shotgun (WGS) entry which is preliminary data.</text>
</comment>
<proteinExistence type="predicted"/>
<dbReference type="PROSITE" id="PS51831">
    <property type="entry name" value="HD"/>
    <property type="match status" value="1"/>
</dbReference>
<dbReference type="NCBIfam" id="TIGR00277">
    <property type="entry name" value="HDIG"/>
    <property type="match status" value="1"/>
</dbReference>
<evidence type="ECO:0000259" key="4">
    <source>
        <dbReference type="PROSITE" id="PS51832"/>
    </source>
</evidence>
<dbReference type="GO" id="GO:0016787">
    <property type="term" value="F:hydrolase activity"/>
    <property type="evidence" value="ECO:0007669"/>
    <property type="project" value="UniProtKB-KW"/>
</dbReference>
<dbReference type="AlphaFoldDB" id="A0A1Z5HU95"/>
<dbReference type="Gene3D" id="1.10.3210.10">
    <property type="entry name" value="Hypothetical protein af1432"/>
    <property type="match status" value="1"/>
</dbReference>
<evidence type="ECO:0000256" key="2">
    <source>
        <dbReference type="SAM" id="Phobius"/>
    </source>
</evidence>
<dbReference type="Pfam" id="PF13487">
    <property type="entry name" value="HD_5"/>
    <property type="match status" value="1"/>
</dbReference>
<keyword evidence="2" id="KW-0812">Transmembrane</keyword>
<dbReference type="SUPFAM" id="SSF109604">
    <property type="entry name" value="HD-domain/PDEase-like"/>
    <property type="match status" value="1"/>
</dbReference>
<dbReference type="InterPro" id="IPR037522">
    <property type="entry name" value="HD_GYP_dom"/>
</dbReference>
<name>A0A1Z5HU95_9FIRM</name>
<accession>A0A1Z5HU95</accession>
<dbReference type="InterPro" id="IPR003607">
    <property type="entry name" value="HD/PDEase_dom"/>
</dbReference>
<evidence type="ECO:0000259" key="3">
    <source>
        <dbReference type="PROSITE" id="PS51831"/>
    </source>
</evidence>
<keyword evidence="2" id="KW-0472">Membrane</keyword>
<evidence type="ECO:0000256" key="1">
    <source>
        <dbReference type="SAM" id="Coils"/>
    </source>
</evidence>
<dbReference type="CDD" id="cd00077">
    <property type="entry name" value="HDc"/>
    <property type="match status" value="1"/>
</dbReference>
<feature type="transmembrane region" description="Helical" evidence="2">
    <location>
        <begin position="55"/>
        <end position="80"/>
    </location>
</feature>
<feature type="transmembrane region" description="Helical" evidence="2">
    <location>
        <begin position="92"/>
        <end position="110"/>
    </location>
</feature>
<protein>
    <submittedName>
        <fullName evidence="5">Metal dependent phosphohydrolase</fullName>
    </submittedName>
</protein>
<feature type="domain" description="HD-GYP" evidence="4">
    <location>
        <begin position="133"/>
        <end position="328"/>
    </location>
</feature>
<evidence type="ECO:0000313" key="6">
    <source>
        <dbReference type="Proteomes" id="UP000197032"/>
    </source>
</evidence>
<feature type="domain" description="HD" evidence="3">
    <location>
        <begin position="155"/>
        <end position="277"/>
    </location>
</feature>
<dbReference type="InterPro" id="IPR006675">
    <property type="entry name" value="HDIG_dom"/>
</dbReference>
<keyword evidence="6" id="KW-1185">Reference proteome</keyword>
<dbReference type="PROSITE" id="PS51832">
    <property type="entry name" value="HD_GYP"/>
    <property type="match status" value="1"/>
</dbReference>
<dbReference type="Proteomes" id="UP000197032">
    <property type="component" value="Unassembled WGS sequence"/>
</dbReference>
<keyword evidence="2" id="KW-1133">Transmembrane helix</keyword>
<organism evidence="5 6">
    <name type="scientific">Calderihabitans maritimus</name>
    <dbReference type="NCBI Taxonomy" id="1246530"/>
    <lineage>
        <taxon>Bacteria</taxon>
        <taxon>Bacillati</taxon>
        <taxon>Bacillota</taxon>
        <taxon>Clostridia</taxon>
        <taxon>Neomoorellales</taxon>
        <taxon>Calderihabitantaceae</taxon>
        <taxon>Calderihabitans</taxon>
    </lineage>
</organism>
<dbReference type="EMBL" id="BDGJ01000116">
    <property type="protein sequence ID" value="GAW93109.1"/>
    <property type="molecule type" value="Genomic_DNA"/>
</dbReference>
<evidence type="ECO:0000313" key="5">
    <source>
        <dbReference type="EMBL" id="GAW93109.1"/>
    </source>
</evidence>
<sequence length="331" mass="37575">MGRERGRAMKKRRILHRLVSLRKETGVLLLFLLIFELDAVVFPHTSLAAMYALPLLLASRLASEIMVAGLLMMAIVYGIVFDPYVHTGQEILVRYSMMSAVYAAVIVAGYKMKKNAARWEKEKSRLEELNSQLAQVTEDVTMALVEAIEAKDKYLEGHSRKVAHLARWVARFMKLRPEEIDNVYWAALLHDIGKIGVPESILNKTDRLTASEWYQVQQHPIIGAEILSRVPSLQAVVPSVLHHHERYDGKGYPKRLKGTEIPLGARIIAVVDAFEAMTSDRSYRKGMSNEKAIEELKRCAGTQFDPRIVEAFIKCFMERGEDQVERSLKVV</sequence>
<gene>
    <name evidence="5" type="ORF">KKC1_22500</name>
</gene>
<reference evidence="6" key="1">
    <citation type="journal article" date="2017" name="Appl. Environ. Microbiol.">
        <title>Genomic analysis of Calderihabitans maritimus KKC1, a thermophilic hydrogenogenic carboxydotrophic bacterium isolated from marine sediment.</title>
        <authorList>
            <person name="Omae K."/>
            <person name="Yoneda Y."/>
            <person name="Fukuyama Y."/>
            <person name="Yoshida T."/>
            <person name="Sako Y."/>
        </authorList>
    </citation>
    <scope>NUCLEOTIDE SEQUENCE [LARGE SCALE GENOMIC DNA]</scope>
    <source>
        <strain evidence="6">KKC1</strain>
    </source>
</reference>